<evidence type="ECO:0000256" key="4">
    <source>
        <dbReference type="ARBA" id="ARBA00022729"/>
    </source>
</evidence>
<evidence type="ECO:0000313" key="9">
    <source>
        <dbReference type="RefSeq" id="XP_022099526.1"/>
    </source>
</evidence>
<dbReference type="Gene3D" id="2.60.40.770">
    <property type="match status" value="1"/>
</dbReference>
<reference evidence="9" key="1">
    <citation type="submission" date="2025-08" db="UniProtKB">
        <authorList>
            <consortium name="RefSeq"/>
        </authorList>
    </citation>
    <scope>IDENTIFICATION</scope>
</reference>
<dbReference type="OrthoDB" id="6489092at2759"/>
<evidence type="ECO:0000259" key="7">
    <source>
        <dbReference type="SMART" id="SM00737"/>
    </source>
</evidence>
<feature type="signal peptide" evidence="6">
    <location>
        <begin position="1"/>
        <end position="23"/>
    </location>
</feature>
<sequence>MSASALFKLMLLSAVLSLYFASAQKVNVLPCKNVKQDSTINEVIITPCPKLPCIFKKGTNVSVAITFTMDASAAVASNVTTVVHGIIGGVAVPYPTAYTDACKTSGIHCPLKPNDKSVYKAKLYVKPEYPTVELYVKWELQYQPEKDILCFEVPAEVM</sequence>
<comment type="similarity">
    <text evidence="2">Belongs to the NPC2 family.</text>
</comment>
<organism evidence="8 9">
    <name type="scientific">Acanthaster planci</name>
    <name type="common">Crown-of-thorns starfish</name>
    <dbReference type="NCBI Taxonomy" id="133434"/>
    <lineage>
        <taxon>Eukaryota</taxon>
        <taxon>Metazoa</taxon>
        <taxon>Echinodermata</taxon>
        <taxon>Eleutherozoa</taxon>
        <taxon>Asterozoa</taxon>
        <taxon>Asteroidea</taxon>
        <taxon>Valvatacea</taxon>
        <taxon>Valvatida</taxon>
        <taxon>Acanthasteridae</taxon>
        <taxon>Acanthaster</taxon>
    </lineage>
</organism>
<proteinExistence type="inferred from homology"/>
<keyword evidence="5" id="KW-1015">Disulfide bond</keyword>
<dbReference type="CDD" id="cd00916">
    <property type="entry name" value="Npc2_like"/>
    <property type="match status" value="1"/>
</dbReference>
<evidence type="ECO:0000256" key="1">
    <source>
        <dbReference type="ARBA" id="ARBA00004613"/>
    </source>
</evidence>
<dbReference type="SUPFAM" id="SSF81296">
    <property type="entry name" value="E set domains"/>
    <property type="match status" value="1"/>
</dbReference>
<dbReference type="RefSeq" id="XP_022099526.1">
    <property type="nucleotide sequence ID" value="XM_022243834.1"/>
</dbReference>
<dbReference type="PANTHER" id="PTHR11306:SF68">
    <property type="entry name" value="NPC INTRACELLULAR CHOLESTEROL TRANSPORTER 2"/>
    <property type="match status" value="1"/>
</dbReference>
<accession>A0A8B7Z8C6</accession>
<dbReference type="GO" id="GO:0032934">
    <property type="term" value="F:sterol binding"/>
    <property type="evidence" value="ECO:0007669"/>
    <property type="project" value="InterPro"/>
</dbReference>
<dbReference type="GO" id="GO:0032367">
    <property type="term" value="P:intracellular cholesterol transport"/>
    <property type="evidence" value="ECO:0007669"/>
    <property type="project" value="InterPro"/>
</dbReference>
<dbReference type="GeneID" id="110984043"/>
<gene>
    <name evidence="9" type="primary">LOC110984043</name>
</gene>
<evidence type="ECO:0000256" key="2">
    <source>
        <dbReference type="ARBA" id="ARBA00006370"/>
    </source>
</evidence>
<comment type="subcellular location">
    <subcellularLocation>
        <location evidence="1">Secreted</location>
    </subcellularLocation>
</comment>
<evidence type="ECO:0000256" key="6">
    <source>
        <dbReference type="SAM" id="SignalP"/>
    </source>
</evidence>
<keyword evidence="4 6" id="KW-0732">Signal</keyword>
<feature type="domain" description="MD-2-related lipid-recognition" evidence="7">
    <location>
        <begin position="28"/>
        <end position="155"/>
    </location>
</feature>
<dbReference type="FunFam" id="2.60.40.770:FF:000001">
    <property type="entry name" value="NPC intracellular cholesterol transporter 2"/>
    <property type="match status" value="1"/>
</dbReference>
<dbReference type="AlphaFoldDB" id="A0A8B7Z8C6"/>
<dbReference type="GO" id="GO:0005576">
    <property type="term" value="C:extracellular region"/>
    <property type="evidence" value="ECO:0007669"/>
    <property type="project" value="UniProtKB-SubCell"/>
</dbReference>
<dbReference type="InterPro" id="IPR033916">
    <property type="entry name" value="ML_Npc2-like"/>
</dbReference>
<dbReference type="InterPro" id="IPR003172">
    <property type="entry name" value="ML_dom"/>
</dbReference>
<protein>
    <submittedName>
        <fullName evidence="9">Epididymal secretory protein E1-like isoform X1</fullName>
    </submittedName>
</protein>
<dbReference type="Proteomes" id="UP000694845">
    <property type="component" value="Unplaced"/>
</dbReference>
<keyword evidence="3" id="KW-0964">Secreted</keyword>
<name>A0A8B7Z8C6_ACAPL</name>
<dbReference type="Pfam" id="PF02221">
    <property type="entry name" value="E1_DerP2_DerF2"/>
    <property type="match status" value="1"/>
</dbReference>
<dbReference type="OMA" id="QNLFCWE"/>
<evidence type="ECO:0000256" key="3">
    <source>
        <dbReference type="ARBA" id="ARBA00022525"/>
    </source>
</evidence>
<feature type="chain" id="PRO_5034094052" evidence="6">
    <location>
        <begin position="24"/>
        <end position="158"/>
    </location>
</feature>
<evidence type="ECO:0000313" key="8">
    <source>
        <dbReference type="Proteomes" id="UP000694845"/>
    </source>
</evidence>
<dbReference type="InterPro" id="IPR039670">
    <property type="entry name" value="NPC2-like"/>
</dbReference>
<dbReference type="SMART" id="SM00737">
    <property type="entry name" value="ML"/>
    <property type="match status" value="1"/>
</dbReference>
<dbReference type="InterPro" id="IPR014756">
    <property type="entry name" value="Ig_E-set"/>
</dbReference>
<keyword evidence="8" id="KW-1185">Reference proteome</keyword>
<evidence type="ECO:0000256" key="5">
    <source>
        <dbReference type="ARBA" id="ARBA00023157"/>
    </source>
</evidence>
<dbReference type="PANTHER" id="PTHR11306">
    <property type="entry name" value="NIEMANN PICK TYPE C2 PROTEIN NPC2-RELATED"/>
    <property type="match status" value="1"/>
</dbReference>
<dbReference type="KEGG" id="aplc:110984043"/>